<dbReference type="EMBL" id="JAKJPO010000016">
    <property type="protein sequence ID" value="MCF7223492.1"/>
    <property type="molecule type" value="Genomic_DNA"/>
</dbReference>
<evidence type="ECO:0000313" key="2">
    <source>
        <dbReference type="Proteomes" id="UP001430796"/>
    </source>
</evidence>
<sequence length="147" mass="16822">MAAEPAFPPLPQEPEWHEPVPLEVTMRVTVDGCDSGPGSPMRINRFEPELRPDGTLKVEGWVMHNGSDRVDPDWTRAWSQGERLMLAYRYRPDVHPMEPILMCPAFSRLSFEVRGLDRAPDTVEVYSGKFGFKRVEPYPADNDSRDH</sequence>
<reference evidence="2" key="1">
    <citation type="submission" date="2022-01" db="EMBL/GenBank/DDBJ databases">
        <title>Lysobacter chinensis sp. nov., a bacterium isolated from cow dung compost.</title>
        <authorList>
            <person name="Zhou L.Y."/>
        </authorList>
    </citation>
    <scope>NUCLEOTIDE SEQUENCE [LARGE SCALE GENOMIC DNA]</scope>
    <source>
        <strain evidence="2">TLK-CK17</strain>
    </source>
</reference>
<organism evidence="1 2">
    <name type="scientific">Marilutibacter chinensis</name>
    <dbReference type="NCBI Taxonomy" id="2912247"/>
    <lineage>
        <taxon>Bacteria</taxon>
        <taxon>Pseudomonadati</taxon>
        <taxon>Pseudomonadota</taxon>
        <taxon>Gammaproteobacteria</taxon>
        <taxon>Lysobacterales</taxon>
        <taxon>Lysobacteraceae</taxon>
        <taxon>Marilutibacter</taxon>
    </lineage>
</organism>
<reference evidence="1 2" key="3">
    <citation type="submission" date="2022-01" db="EMBL/GenBank/DDBJ databases">
        <authorList>
            <person name="Zhou L.Y."/>
        </authorList>
    </citation>
    <scope>NUCLEOTIDE SEQUENCE [LARGE SCALE GENOMIC DNA]</scope>
    <source>
        <strain evidence="1 2">TLK-CK17</strain>
    </source>
</reference>
<name>A0ABS9HZJ3_9GAMM</name>
<keyword evidence="2" id="KW-1185">Reference proteome</keyword>
<accession>A0ABS9HZJ3</accession>
<evidence type="ECO:0000313" key="1">
    <source>
        <dbReference type="EMBL" id="MCF7223492.1"/>
    </source>
</evidence>
<proteinExistence type="predicted"/>
<gene>
    <name evidence="1" type="ORF">L3V18_17165</name>
</gene>
<comment type="caution">
    <text evidence="1">The sequence shown here is derived from an EMBL/GenBank/DDBJ whole genome shotgun (WGS) entry which is preliminary data.</text>
</comment>
<dbReference type="Proteomes" id="UP001430796">
    <property type="component" value="Unassembled WGS sequence"/>
</dbReference>
<reference evidence="1 2" key="2">
    <citation type="submission" date="2022-01" db="EMBL/GenBank/DDBJ databases">
        <title>Lysobacter chinensis sp. nov., a bacterium isolated from cow dung compost.</title>
        <authorList>
            <person name="Liu Y."/>
        </authorList>
    </citation>
    <scope>NUCLEOTIDE SEQUENCE [LARGE SCALE GENOMIC DNA]</scope>
    <source>
        <strain evidence="1 2">TLK-CK17</strain>
    </source>
</reference>
<dbReference type="RefSeq" id="WP_237056537.1">
    <property type="nucleotide sequence ID" value="NZ_JAKJPO010000016.1"/>
</dbReference>
<protein>
    <submittedName>
        <fullName evidence="1">Uncharacterized protein</fullName>
    </submittedName>
</protein>